<sequence length="59" mass="6969">MDYRKITAIIRRDVLEKVEQKLQAMGVQGISVTRVKGYGEYADFYSRDWMVSHARIEIF</sequence>
<dbReference type="SUPFAM" id="SSF54913">
    <property type="entry name" value="GlnB-like"/>
    <property type="match status" value="1"/>
</dbReference>
<evidence type="ECO:0000313" key="1">
    <source>
        <dbReference type="EMBL" id="VAW89510.1"/>
    </source>
</evidence>
<dbReference type="InterPro" id="IPR015867">
    <property type="entry name" value="N-reg_PII/ATP_PRibTrfase_C"/>
</dbReference>
<accession>A0A3B0ZK82</accession>
<organism evidence="1">
    <name type="scientific">hydrothermal vent metagenome</name>
    <dbReference type="NCBI Taxonomy" id="652676"/>
    <lineage>
        <taxon>unclassified sequences</taxon>
        <taxon>metagenomes</taxon>
        <taxon>ecological metagenomes</taxon>
    </lineage>
</organism>
<name>A0A3B0ZK82_9ZZZZ</name>
<dbReference type="PRINTS" id="PR00340">
    <property type="entry name" value="PIIGLNB"/>
</dbReference>
<dbReference type="GO" id="GO:0030234">
    <property type="term" value="F:enzyme regulator activity"/>
    <property type="evidence" value="ECO:0007669"/>
    <property type="project" value="InterPro"/>
</dbReference>
<dbReference type="PROSITE" id="PS51343">
    <property type="entry name" value="PII_GLNB_DOM"/>
    <property type="match status" value="1"/>
</dbReference>
<dbReference type="Gene3D" id="3.30.70.120">
    <property type="match status" value="1"/>
</dbReference>
<dbReference type="Pfam" id="PF00543">
    <property type="entry name" value="P-II"/>
    <property type="match status" value="1"/>
</dbReference>
<dbReference type="GO" id="GO:0006808">
    <property type="term" value="P:regulation of nitrogen utilization"/>
    <property type="evidence" value="ECO:0007669"/>
    <property type="project" value="InterPro"/>
</dbReference>
<protein>
    <recommendedName>
        <fullName evidence="2">Nitrogen regulatory protein P-II</fullName>
    </recommendedName>
</protein>
<dbReference type="EMBL" id="UOFQ01000139">
    <property type="protein sequence ID" value="VAW89510.1"/>
    <property type="molecule type" value="Genomic_DNA"/>
</dbReference>
<proteinExistence type="predicted"/>
<reference evidence="1" key="1">
    <citation type="submission" date="2018-06" db="EMBL/GenBank/DDBJ databases">
        <authorList>
            <person name="Zhirakovskaya E."/>
        </authorList>
    </citation>
    <scope>NUCLEOTIDE SEQUENCE</scope>
</reference>
<dbReference type="InterPro" id="IPR011322">
    <property type="entry name" value="N-reg_PII-like_a/b"/>
</dbReference>
<gene>
    <name evidence="1" type="ORF">MNBD_GAMMA17-635</name>
</gene>
<evidence type="ECO:0008006" key="2">
    <source>
        <dbReference type="Google" id="ProtNLM"/>
    </source>
</evidence>
<dbReference type="AlphaFoldDB" id="A0A3B0ZK82"/>
<feature type="non-terminal residue" evidence="1">
    <location>
        <position position="59"/>
    </location>
</feature>
<dbReference type="InterPro" id="IPR002187">
    <property type="entry name" value="N-reg_PII"/>
</dbReference>